<keyword evidence="2 4" id="KW-0863">Zinc-finger</keyword>
<feature type="compositionally biased region" description="Low complexity" evidence="6">
    <location>
        <begin position="354"/>
        <end position="366"/>
    </location>
</feature>
<dbReference type="GO" id="GO:0003729">
    <property type="term" value="F:mRNA binding"/>
    <property type="evidence" value="ECO:0007669"/>
    <property type="project" value="TreeGrafter"/>
</dbReference>
<dbReference type="GO" id="GO:0008270">
    <property type="term" value="F:zinc ion binding"/>
    <property type="evidence" value="ECO:0007669"/>
    <property type="project" value="UniProtKB-KW"/>
</dbReference>
<feature type="region of interest" description="Disordered" evidence="6">
    <location>
        <begin position="319"/>
        <end position="379"/>
    </location>
</feature>
<dbReference type="SMART" id="SM00356">
    <property type="entry name" value="ZnF_C3H1"/>
    <property type="match status" value="2"/>
</dbReference>
<feature type="compositionally biased region" description="Basic and acidic residues" evidence="6">
    <location>
        <begin position="336"/>
        <end position="353"/>
    </location>
</feature>
<accession>A0A1V2LA74</accession>
<dbReference type="GO" id="GO:0005829">
    <property type="term" value="C:cytosol"/>
    <property type="evidence" value="ECO:0007669"/>
    <property type="project" value="TreeGrafter"/>
</dbReference>
<keyword evidence="1 4" id="KW-0479">Metal-binding</keyword>
<dbReference type="GO" id="GO:0002181">
    <property type="term" value="P:cytoplasmic translation"/>
    <property type="evidence" value="ECO:0007669"/>
    <property type="project" value="TreeGrafter"/>
</dbReference>
<dbReference type="InterPro" id="IPR036855">
    <property type="entry name" value="Znf_CCCH_sf"/>
</dbReference>
<evidence type="ECO:0000256" key="4">
    <source>
        <dbReference type="PROSITE-ProRule" id="PRU00723"/>
    </source>
</evidence>
<protein>
    <submittedName>
        <fullName evidence="8">Translation machinery-associated protein 46</fullName>
    </submittedName>
</protein>
<name>A0A1V2LA74_CYBFA</name>
<evidence type="ECO:0000256" key="6">
    <source>
        <dbReference type="SAM" id="MobiDB-lite"/>
    </source>
</evidence>
<dbReference type="Gene3D" id="4.10.1000.10">
    <property type="entry name" value="Zinc finger, CCCH-type"/>
    <property type="match status" value="1"/>
</dbReference>
<dbReference type="SUPFAM" id="SSF90229">
    <property type="entry name" value="CCCH zinc finger"/>
    <property type="match status" value="1"/>
</dbReference>
<dbReference type="InterPro" id="IPR032378">
    <property type="entry name" value="ZC3H15/TMA46_C"/>
</dbReference>
<dbReference type="OMA" id="GREMFYF"/>
<dbReference type="VEuPathDB" id="FungiDB:BON22_1062"/>
<feature type="compositionally biased region" description="Basic residues" evidence="6">
    <location>
        <begin position="1"/>
        <end position="13"/>
    </location>
</feature>
<dbReference type="PANTHER" id="PTHR12681">
    <property type="entry name" value="ZINC FINGER-CONTAINING PROTEIN P48ZNF"/>
    <property type="match status" value="1"/>
</dbReference>
<evidence type="ECO:0000256" key="5">
    <source>
        <dbReference type="SAM" id="Coils"/>
    </source>
</evidence>
<feature type="compositionally biased region" description="Basic and acidic residues" evidence="6">
    <location>
        <begin position="14"/>
        <end position="27"/>
    </location>
</feature>
<evidence type="ECO:0000313" key="8">
    <source>
        <dbReference type="EMBL" id="ONH68789.1"/>
    </source>
</evidence>
<feature type="coiled-coil region" evidence="5">
    <location>
        <begin position="52"/>
        <end position="90"/>
    </location>
</feature>
<feature type="domain" description="C3H1-type" evidence="7">
    <location>
        <begin position="167"/>
        <end position="205"/>
    </location>
</feature>
<sequence>MPPKKNQKNQKPKAKADVKKKVEDKTFGMKNKNKSTKVQKLVREIESTTMSSAQAKKELAMAKRRAEEKKAAEQAKKEAALLLAQRAEQKVPFGVDPKSVLCINFRDGHCTRGAKCKFSHDLNIGKRATKKDLYTDDRKQKEADTMDNWDESKLRDVIKSKHGNARTTTDKVCKFFIEAVEDGKYGWFWVCPNNGDQCMYKHSLPEGFVLKTKEQKRLEKMDADARPKISLEEFIETERDKLPKTNLTPITMESFAKWKQQNEIKRLNDEKKNKEKAKRTGRQIFEEKYLNKVYVEEGGDDTEIAFDMSQFRKALEEGDENIKDYGDGKNVTFDIPQEKKHDDETNNETKSETEPASEPAEATPTQTEEKTAESVEASA</sequence>
<evidence type="ECO:0000313" key="9">
    <source>
        <dbReference type="Proteomes" id="UP000189513"/>
    </source>
</evidence>
<evidence type="ECO:0000256" key="3">
    <source>
        <dbReference type="ARBA" id="ARBA00022833"/>
    </source>
</evidence>
<evidence type="ECO:0000256" key="1">
    <source>
        <dbReference type="ARBA" id="ARBA00022723"/>
    </source>
</evidence>
<dbReference type="PANTHER" id="PTHR12681:SF0">
    <property type="entry name" value="ZINC FINGER CCCH DOMAIN-CONTAINING PROTEIN 15"/>
    <property type="match status" value="1"/>
</dbReference>
<dbReference type="PROSITE" id="PS50103">
    <property type="entry name" value="ZF_C3H1"/>
    <property type="match status" value="2"/>
</dbReference>
<dbReference type="Proteomes" id="UP000189513">
    <property type="component" value="Unassembled WGS sequence"/>
</dbReference>
<evidence type="ECO:0000259" key="7">
    <source>
        <dbReference type="PROSITE" id="PS50103"/>
    </source>
</evidence>
<evidence type="ECO:0000256" key="2">
    <source>
        <dbReference type="ARBA" id="ARBA00022771"/>
    </source>
</evidence>
<dbReference type="Pfam" id="PF00642">
    <property type="entry name" value="zf-CCCH"/>
    <property type="match status" value="1"/>
</dbReference>
<feature type="region of interest" description="Disordered" evidence="6">
    <location>
        <begin position="1"/>
        <end position="39"/>
    </location>
</feature>
<feature type="domain" description="C3H1-type" evidence="7">
    <location>
        <begin position="96"/>
        <end position="123"/>
    </location>
</feature>
<keyword evidence="9" id="KW-1185">Reference proteome</keyword>
<reference evidence="9" key="1">
    <citation type="journal article" date="2017" name="Genome Announc.">
        <title>Genome sequences of Cyberlindnera fabianii 65, Pichia kudriavzevii 129, and Saccharomyces cerevisiae 131 isolated from fermented masau fruits in Zimbabwe.</title>
        <authorList>
            <person name="van Rijswijck I.M.H."/>
            <person name="Derks M.F.L."/>
            <person name="Abee T."/>
            <person name="de Ridder D."/>
            <person name="Smid E.J."/>
        </authorList>
    </citation>
    <scope>NUCLEOTIDE SEQUENCE [LARGE SCALE GENOMIC DNA]</scope>
    <source>
        <strain evidence="9">65</strain>
    </source>
</reference>
<dbReference type="EMBL" id="MPUK01000002">
    <property type="protein sequence ID" value="ONH68789.1"/>
    <property type="molecule type" value="Genomic_DNA"/>
</dbReference>
<feature type="zinc finger region" description="C3H1-type" evidence="4">
    <location>
        <begin position="167"/>
        <end position="205"/>
    </location>
</feature>
<dbReference type="AlphaFoldDB" id="A0A1V2LA74"/>
<comment type="caution">
    <text evidence="8">The sequence shown here is derived from an EMBL/GenBank/DDBJ whole genome shotgun (WGS) entry which is preliminary data.</text>
</comment>
<organism evidence="8 9">
    <name type="scientific">Cyberlindnera fabianii</name>
    <name type="common">Yeast</name>
    <name type="synonym">Hansenula fabianii</name>
    <dbReference type="NCBI Taxonomy" id="36022"/>
    <lineage>
        <taxon>Eukaryota</taxon>
        <taxon>Fungi</taxon>
        <taxon>Dikarya</taxon>
        <taxon>Ascomycota</taxon>
        <taxon>Saccharomycotina</taxon>
        <taxon>Saccharomycetes</taxon>
        <taxon>Phaffomycetales</taxon>
        <taxon>Phaffomycetaceae</taxon>
        <taxon>Cyberlindnera</taxon>
    </lineage>
</organism>
<gene>
    <name evidence="8" type="ORF">BON22_1062</name>
</gene>
<dbReference type="STRING" id="36022.A0A1V2LA74"/>
<dbReference type="Gene3D" id="6.20.400.10">
    <property type="match status" value="1"/>
</dbReference>
<dbReference type="InterPro" id="IPR000571">
    <property type="entry name" value="Znf_CCCH"/>
</dbReference>
<keyword evidence="5" id="KW-0175">Coiled coil</keyword>
<dbReference type="Pfam" id="PF16543">
    <property type="entry name" value="DFRP_C"/>
    <property type="match status" value="1"/>
</dbReference>
<proteinExistence type="predicted"/>
<keyword evidence="3 4" id="KW-0862">Zinc</keyword>
<feature type="zinc finger region" description="C3H1-type" evidence="4">
    <location>
        <begin position="96"/>
        <end position="123"/>
    </location>
</feature>